<dbReference type="AlphaFoldDB" id="A0A2V5JV78"/>
<dbReference type="Proteomes" id="UP000247476">
    <property type="component" value="Unassembled WGS sequence"/>
</dbReference>
<dbReference type="RefSeq" id="WP_110844129.1">
    <property type="nucleotide sequence ID" value="NZ_QJVJ01000026.1"/>
</dbReference>
<dbReference type="EMBL" id="QJVJ01000026">
    <property type="protein sequence ID" value="PYI49992.1"/>
    <property type="molecule type" value="Genomic_DNA"/>
</dbReference>
<dbReference type="InterPro" id="IPR015064">
    <property type="entry name" value="Sda"/>
</dbReference>
<dbReference type="InterPro" id="IPR036916">
    <property type="entry name" value="Sda_sf"/>
</dbReference>
<protein>
    <submittedName>
        <fullName evidence="1">Sporulation histidine kinase inhibitor Sda</fullName>
    </submittedName>
</protein>
<proteinExistence type="predicted"/>
<gene>
    <name evidence="1" type="ORF">DLM86_31275</name>
</gene>
<reference evidence="1 2" key="1">
    <citation type="submission" date="2018-05" db="EMBL/GenBank/DDBJ databases">
        <title>Paenibacillus flagellatus sp. nov., isolated from selenium mineral soil.</title>
        <authorList>
            <person name="Dai X."/>
        </authorList>
    </citation>
    <scope>NUCLEOTIDE SEQUENCE [LARGE SCALE GENOMIC DNA]</scope>
    <source>
        <strain evidence="1 2">DXL2</strain>
    </source>
</reference>
<evidence type="ECO:0000313" key="1">
    <source>
        <dbReference type="EMBL" id="PYI49992.1"/>
    </source>
</evidence>
<dbReference type="Pfam" id="PF08970">
    <property type="entry name" value="Sda"/>
    <property type="match status" value="1"/>
</dbReference>
<sequence length="49" mass="5687">MKLLTDGALIEVYISAKKKNLEEDFIVLLLAEFQRRKLPVPNENENVDQ</sequence>
<dbReference type="OrthoDB" id="2933732at2"/>
<dbReference type="SUPFAM" id="SSF100985">
    <property type="entry name" value="Sporulation inhibitor Sda"/>
    <property type="match status" value="1"/>
</dbReference>
<name>A0A2V5JV78_9BACL</name>
<keyword evidence="2" id="KW-1185">Reference proteome</keyword>
<accession>A0A2V5JV78</accession>
<comment type="caution">
    <text evidence="1">The sequence shown here is derived from an EMBL/GenBank/DDBJ whole genome shotgun (WGS) entry which is preliminary data.</text>
</comment>
<evidence type="ECO:0000313" key="2">
    <source>
        <dbReference type="Proteomes" id="UP000247476"/>
    </source>
</evidence>
<dbReference type="Gene3D" id="1.10.287.1100">
    <property type="entry name" value="Sporulation inhibitor A"/>
    <property type="match status" value="1"/>
</dbReference>
<organism evidence="1 2">
    <name type="scientific">Paenibacillus flagellatus</name>
    <dbReference type="NCBI Taxonomy" id="2211139"/>
    <lineage>
        <taxon>Bacteria</taxon>
        <taxon>Bacillati</taxon>
        <taxon>Bacillota</taxon>
        <taxon>Bacilli</taxon>
        <taxon>Bacillales</taxon>
        <taxon>Paenibacillaceae</taxon>
        <taxon>Paenibacillus</taxon>
    </lineage>
</organism>